<feature type="chain" id="PRO_5003106617" evidence="4">
    <location>
        <begin position="28"/>
        <end position="444"/>
    </location>
</feature>
<dbReference type="PANTHER" id="PTHR21666:SF270">
    <property type="entry name" value="MUREIN HYDROLASE ACTIVATOR ENVC"/>
    <property type="match status" value="1"/>
</dbReference>
<dbReference type="InterPro" id="IPR011055">
    <property type="entry name" value="Dup_hybrid_motif"/>
</dbReference>
<sequence length="444" mass="48545">MKKLILHIGLLAFLSVGLMFQPFNAQAATIGDLEKKQESIKDKKTNLDKETQEKQSEIDKLEEQKKDASKDLNELLENIEKTNLKLKKQQEAVTKEKQEIKRIADKIQALKKEIKARQEVLNERARTLQKNGTADNYLSLLMDSDDFSDLIDRVGIVTTIVKADKTIMDEQNRDKNDLKDTQEKEKKQLAKVKQLAEEVKIARNNMESQKLEKNDLILNLAKKKHLSQSEKATLESQKGSLNEAESQVASALTSEKSRIAEAKRQAEAEKKAAKAADESKQQTVQQHDTVARSAGSSSSSTEKTADNSGNGMFIKPAAGMLTSPFSDRTNPVTGQHESHKGQDIATGGTVPIHAAASGTVVFAGFGVSGSGYGGYGYVVEINHGNGYQTLYGHMKAGSLKVTAGQHVSQGQEIGIMGATGQATGQHLHFEIHKNGVPVNPAPYL</sequence>
<name>D7UVZ5_LISGR</name>
<comment type="caution">
    <text evidence="7">The sequence shown here is derived from an EMBL/GenBank/DDBJ whole genome shotgun (WGS) entry which is preliminary data.</text>
</comment>
<accession>D7UVZ5</accession>
<dbReference type="InterPro" id="IPR016047">
    <property type="entry name" value="M23ase_b-sheet_dom"/>
</dbReference>
<gene>
    <name evidence="7" type="ORF">HMPREF0556_11339</name>
</gene>
<evidence type="ECO:0000256" key="3">
    <source>
        <dbReference type="SAM" id="MobiDB-lite"/>
    </source>
</evidence>
<feature type="domain" description="M23ase beta-sheet core" evidence="5">
    <location>
        <begin position="338"/>
        <end position="440"/>
    </location>
</feature>
<feature type="signal peptide" evidence="4">
    <location>
        <begin position="1"/>
        <end position="27"/>
    </location>
</feature>
<dbReference type="HOGENOM" id="CLU_029425_4_3_9"/>
<keyword evidence="2" id="KW-0175">Coiled coil</keyword>
<dbReference type="eggNOG" id="COG4942">
    <property type="taxonomic scope" value="Bacteria"/>
</dbReference>
<dbReference type="InterPro" id="IPR057309">
    <property type="entry name" value="PcsB_CC"/>
</dbReference>
<evidence type="ECO:0000256" key="1">
    <source>
        <dbReference type="ARBA" id="ARBA00022729"/>
    </source>
</evidence>
<evidence type="ECO:0000259" key="6">
    <source>
        <dbReference type="Pfam" id="PF24568"/>
    </source>
</evidence>
<dbReference type="InterPro" id="IPR050570">
    <property type="entry name" value="Cell_wall_metabolism_enzyme"/>
</dbReference>
<dbReference type="EMBL" id="ACCR02000003">
    <property type="protein sequence ID" value="EFI84786.1"/>
    <property type="molecule type" value="Genomic_DNA"/>
</dbReference>
<feature type="compositionally biased region" description="Basic and acidic residues" evidence="3">
    <location>
        <begin position="255"/>
        <end position="280"/>
    </location>
</feature>
<dbReference type="CDD" id="cd12797">
    <property type="entry name" value="M23_peptidase"/>
    <property type="match status" value="1"/>
</dbReference>
<keyword evidence="8" id="KW-1185">Reference proteome</keyword>
<feature type="region of interest" description="Disordered" evidence="3">
    <location>
        <begin position="228"/>
        <end position="342"/>
    </location>
</feature>
<dbReference type="GO" id="GO:0004222">
    <property type="term" value="F:metalloendopeptidase activity"/>
    <property type="evidence" value="ECO:0007669"/>
    <property type="project" value="TreeGrafter"/>
</dbReference>
<evidence type="ECO:0000256" key="4">
    <source>
        <dbReference type="SAM" id="SignalP"/>
    </source>
</evidence>
<protein>
    <submittedName>
        <fullName evidence="7">Peptidase, M23 family</fullName>
    </submittedName>
</protein>
<feature type="compositionally biased region" description="Polar residues" evidence="3">
    <location>
        <begin position="323"/>
        <end position="335"/>
    </location>
</feature>
<keyword evidence="1 4" id="KW-0732">Signal</keyword>
<evidence type="ECO:0000259" key="5">
    <source>
        <dbReference type="Pfam" id="PF01551"/>
    </source>
</evidence>
<dbReference type="PANTHER" id="PTHR21666">
    <property type="entry name" value="PEPTIDASE-RELATED"/>
    <property type="match status" value="1"/>
</dbReference>
<feature type="coiled-coil region" evidence="2">
    <location>
        <begin position="168"/>
        <end position="212"/>
    </location>
</feature>
<dbReference type="AlphaFoldDB" id="D7UVZ5"/>
<evidence type="ECO:0000313" key="7">
    <source>
        <dbReference type="EMBL" id="EFI84786.1"/>
    </source>
</evidence>
<reference evidence="7" key="1">
    <citation type="submission" date="2010-06" db="EMBL/GenBank/DDBJ databases">
        <authorList>
            <person name="Muzny D."/>
            <person name="Qin X."/>
            <person name="Buhay C."/>
            <person name="Dugan-Rocha S."/>
            <person name="Ding Y."/>
            <person name="Chen G."/>
            <person name="Hawes A."/>
            <person name="Holder M."/>
            <person name="Jhangiani S."/>
            <person name="Johnson A."/>
            <person name="Khan Z."/>
            <person name="Li Z."/>
            <person name="Liu W."/>
            <person name="Liu X."/>
            <person name="Perez L."/>
            <person name="Shen H."/>
            <person name="Wang Q."/>
            <person name="Watt J."/>
            <person name="Xi L."/>
            <person name="Xin Y."/>
            <person name="Zhou J."/>
            <person name="Deng J."/>
            <person name="Jiang H."/>
            <person name="Liu Y."/>
            <person name="Qu J."/>
            <person name="Song X.-Z."/>
            <person name="Zhang L."/>
            <person name="Villasana D."/>
            <person name="Johnson A."/>
            <person name="Liu J."/>
            <person name="Liyanage D."/>
            <person name="Lorensuhewa L."/>
            <person name="Robinson T."/>
            <person name="Song A."/>
            <person name="Song B.-B."/>
            <person name="Dinh H."/>
            <person name="Thornton R."/>
            <person name="Coyle M."/>
            <person name="Francisco L."/>
            <person name="Jackson L."/>
            <person name="Javaid M."/>
            <person name="Korchina V."/>
            <person name="Kovar C."/>
            <person name="Mata R."/>
            <person name="Mathew T."/>
            <person name="Ngo R."/>
            <person name="Nguyen L."/>
            <person name="Nguyen N."/>
            <person name="Okwuonu G."/>
            <person name="Ongeri F."/>
            <person name="Pham C."/>
            <person name="Simmons D."/>
            <person name="Wilczek-Boney K."/>
            <person name="Hale W."/>
            <person name="Jakkamsetti A."/>
            <person name="Pham P."/>
            <person name="Ruth R."/>
            <person name="San Lucas F."/>
            <person name="Warren J."/>
            <person name="Zhang J."/>
            <person name="Zhao Z."/>
            <person name="Zhou C."/>
            <person name="Zhu D."/>
            <person name="Lee S."/>
            <person name="Bess C."/>
            <person name="Blankenburg K."/>
            <person name="Forbes L."/>
            <person name="Fu Q."/>
            <person name="Gubbala S."/>
            <person name="Hirani K."/>
            <person name="Jayaseelan J.C."/>
            <person name="Lara F."/>
            <person name="Munidasa M."/>
            <person name="Palculict T."/>
            <person name="Patil S."/>
            <person name="Pu L.-L."/>
            <person name="Saada N."/>
            <person name="Tang L."/>
            <person name="Weissenberger G."/>
            <person name="Zhu Y."/>
            <person name="Hemphill L."/>
            <person name="Shang Y."/>
            <person name="Youmans B."/>
            <person name="Ayvaz T."/>
            <person name="Ross M."/>
            <person name="Santibanez J."/>
            <person name="Aqrawi P."/>
            <person name="Gross S."/>
            <person name="Joshi V."/>
            <person name="Fowler G."/>
            <person name="Nazareth L."/>
            <person name="Reid J."/>
            <person name="Worley K."/>
            <person name="Petrosino J."/>
            <person name="Highlander S."/>
            <person name="Gibbs R."/>
        </authorList>
    </citation>
    <scope>NUCLEOTIDE SEQUENCE [LARGE SCALE GENOMIC DNA]</scope>
    <source>
        <strain evidence="7">DSM 20601</strain>
    </source>
</reference>
<dbReference type="Gene3D" id="6.10.250.3150">
    <property type="match status" value="1"/>
</dbReference>
<evidence type="ECO:0000256" key="2">
    <source>
        <dbReference type="SAM" id="Coils"/>
    </source>
</evidence>
<feature type="domain" description="Peptidoglycan hydrolase PcsB coiled-coil" evidence="6">
    <location>
        <begin position="107"/>
        <end position="180"/>
    </location>
</feature>
<dbReference type="Gene3D" id="2.70.70.10">
    <property type="entry name" value="Glucose Permease (Domain IIA)"/>
    <property type="match status" value="1"/>
</dbReference>
<feature type="compositionally biased region" description="Polar residues" evidence="3">
    <location>
        <begin position="229"/>
        <end position="254"/>
    </location>
</feature>
<dbReference type="SUPFAM" id="SSF51261">
    <property type="entry name" value="Duplicated hybrid motif"/>
    <property type="match status" value="1"/>
</dbReference>
<dbReference type="Pfam" id="PF24568">
    <property type="entry name" value="CC_PcsB"/>
    <property type="match status" value="1"/>
</dbReference>
<evidence type="ECO:0000313" key="8">
    <source>
        <dbReference type="Proteomes" id="UP000010119"/>
    </source>
</evidence>
<dbReference type="Pfam" id="PF01551">
    <property type="entry name" value="Peptidase_M23"/>
    <property type="match status" value="1"/>
</dbReference>
<dbReference type="Proteomes" id="UP000010119">
    <property type="component" value="Unassembled WGS sequence"/>
</dbReference>
<feature type="region of interest" description="Disordered" evidence="3">
    <location>
        <begin position="39"/>
        <end position="64"/>
    </location>
</feature>
<dbReference type="STRING" id="525367.HMPREF0556_11339"/>
<proteinExistence type="predicted"/>
<organism evidence="7 8">
    <name type="scientific">Listeria grayi DSM 20601</name>
    <dbReference type="NCBI Taxonomy" id="525367"/>
    <lineage>
        <taxon>Bacteria</taxon>
        <taxon>Bacillati</taxon>
        <taxon>Bacillota</taxon>
        <taxon>Bacilli</taxon>
        <taxon>Bacillales</taxon>
        <taxon>Listeriaceae</taxon>
        <taxon>Listeria</taxon>
    </lineage>
</organism>